<dbReference type="Proteomes" id="UP000500953">
    <property type="component" value="Chromosome"/>
</dbReference>
<sequence length="295" mass="32873">MTTTERGALASNTPRVIRRTSAGFPVRKIGNDYRDVGVAPDATIPGNPVISQLFCGISMFFPPGERFMIAAAKSVEDRISDPQLRAEIDNFVRQEAQHATEHSRANKHIAGLVGLDADTICREIDGLWKLIERRCTPRLRAGFTAATEHFTAFIAETVMADIEFIDAIPDGKAKQMMVWHAIEECEHKAVVFDAYQEAGGGEAERIAIMAVYTAPVVITGILPIYRLLAAHGQLTNVAGWRTGLVTARRFALPLLKGYLQYYRPGFHPNHSPTRHLEQYWRARLNIVDDGKRTHP</sequence>
<evidence type="ECO:0008006" key="3">
    <source>
        <dbReference type="Google" id="ProtNLM"/>
    </source>
</evidence>
<dbReference type="PANTHER" id="PTHR39456:SF1">
    <property type="entry name" value="METAL-DEPENDENT HYDROLASE"/>
    <property type="match status" value="1"/>
</dbReference>
<accession>A0A6G9Z725</accession>
<evidence type="ECO:0000313" key="1">
    <source>
        <dbReference type="EMBL" id="QIS21415.1"/>
    </source>
</evidence>
<dbReference type="Pfam" id="PF10118">
    <property type="entry name" value="Metal_hydrol"/>
    <property type="match status" value="1"/>
</dbReference>
<organism evidence="1 2">
    <name type="scientific">Nocardia terpenica</name>
    <dbReference type="NCBI Taxonomy" id="455432"/>
    <lineage>
        <taxon>Bacteria</taxon>
        <taxon>Bacillati</taxon>
        <taxon>Actinomycetota</taxon>
        <taxon>Actinomycetes</taxon>
        <taxon>Mycobacteriales</taxon>
        <taxon>Nocardiaceae</taxon>
        <taxon>Nocardia</taxon>
    </lineage>
</organism>
<dbReference type="PANTHER" id="PTHR39456">
    <property type="entry name" value="METAL-DEPENDENT HYDROLASE"/>
    <property type="match status" value="1"/>
</dbReference>
<name>A0A6G9Z725_9NOCA</name>
<dbReference type="InterPro" id="IPR016516">
    <property type="entry name" value="UCP07580"/>
</dbReference>
<proteinExistence type="predicted"/>
<dbReference type="AlphaFoldDB" id="A0A6G9Z725"/>
<evidence type="ECO:0000313" key="2">
    <source>
        <dbReference type="Proteomes" id="UP000500953"/>
    </source>
</evidence>
<dbReference type="RefSeq" id="WP_167488708.1">
    <property type="nucleotide sequence ID" value="NZ_CP046173.1"/>
</dbReference>
<protein>
    <recommendedName>
        <fullName evidence="3">Metal-dependent hydrolase</fullName>
    </recommendedName>
</protein>
<gene>
    <name evidence="1" type="ORF">F6W96_26840</name>
</gene>
<reference evidence="1 2" key="1">
    <citation type="journal article" date="2019" name="ACS Chem. Biol.">
        <title>Identification and Mobilization of a Cryptic Antibiotic Biosynthesis Gene Locus from a Human-Pathogenic Nocardia Isolate.</title>
        <authorList>
            <person name="Herisse M."/>
            <person name="Ishida K."/>
            <person name="Porter J.L."/>
            <person name="Howden B."/>
            <person name="Hertweck C."/>
            <person name="Stinear T.P."/>
            <person name="Pidot S.J."/>
        </authorList>
    </citation>
    <scope>NUCLEOTIDE SEQUENCE [LARGE SCALE GENOMIC DNA]</scope>
    <source>
        <strain evidence="1 2">AUSMDU00012715</strain>
    </source>
</reference>
<dbReference type="EMBL" id="CP046173">
    <property type="protein sequence ID" value="QIS21415.1"/>
    <property type="molecule type" value="Genomic_DNA"/>
</dbReference>
<dbReference type="PIRSF" id="PIRSF007580">
    <property type="entry name" value="UCP07580"/>
    <property type="match status" value="1"/>
</dbReference>